<dbReference type="CDD" id="cd14686">
    <property type="entry name" value="bZIP"/>
    <property type="match status" value="1"/>
</dbReference>
<feature type="region of interest" description="Disordered" evidence="2">
    <location>
        <begin position="488"/>
        <end position="531"/>
    </location>
</feature>
<dbReference type="AlphaFoldDB" id="A0AA40K9A7"/>
<dbReference type="Gene3D" id="1.10.287.1490">
    <property type="match status" value="1"/>
</dbReference>
<feature type="compositionally biased region" description="Low complexity" evidence="2">
    <location>
        <begin position="677"/>
        <end position="698"/>
    </location>
</feature>
<feature type="coiled-coil region" evidence="1">
    <location>
        <begin position="45"/>
        <end position="201"/>
    </location>
</feature>
<sequence length="747" mass="81897">MASKPDDLQCCCGRQECAFLRHNCSVLLSVERDVHVAAKMGQSLLARHEAYMASAERDRVELTARIEQLEHENLALEARNKQVVDENQSLRDELEHLNESVTDADTKIEALEATLRDSMREVRRLESATERAAVLERQIALLEEEQATLQSTLVSTQEEARSAMYRWRQAERSLRDLQEQLERMEKEAKAERERHVEVMGRMEKQRVVEKELNTAAGRLKGAAAVKSMTDSRNGGGVVSHFVRDLLQDNATLQLGIAELRELLMTSNDEIQMLREQLMYHQPAESQDSTPTPTLRTELEQTEPPTPPAKISQELHIHHHYHISPKPEPKKPKKKRHGITSGTFSPPAASVPSTPIPHAVQKWQHRGAFHHSPQHSSSTISIPPNNRWSVMSDNPSDFAPSSAPSSPQSNPRNSVFDRSIVDLSLPNSPTTSIDPMSPTWQISHKKHGSEASMRSLAIPGPFPNLASPTRPQGGPHPLTRITLEGDTIEEEQPETSTGDDGPDAGQTTISTDEATVETSVVSETEESEEYDAARHRFTRGPRRMVSHESIMSMSNGMDIHTLKARPSQMSLRPLGLTTAGTNVSAVTARPTLATSTVEGKRGSAFLRDNLATVGLGLSVPKGPRNGNRVVSNPMEGGSGDSNLRAPVNKLSKLVSWRPWGGAPSPVASPMLTSTEVHAPPAAKAAGGPSSPEGSLPSGGLFRSPGINQPGGIPGFYEYWAAHQRKPPSKVIVDSLGQIEEAMREVLEE</sequence>
<feature type="region of interest" description="Disordered" evidence="2">
    <location>
        <begin position="281"/>
        <end position="309"/>
    </location>
</feature>
<feature type="compositionally biased region" description="Polar residues" evidence="2">
    <location>
        <begin position="424"/>
        <end position="441"/>
    </location>
</feature>
<dbReference type="SUPFAM" id="SSF57997">
    <property type="entry name" value="Tropomyosin"/>
    <property type="match status" value="1"/>
</dbReference>
<feature type="compositionally biased region" description="Polar residues" evidence="2">
    <location>
        <begin position="373"/>
        <end position="390"/>
    </location>
</feature>
<gene>
    <name evidence="3" type="ORF">B0T18DRAFT_319690</name>
</gene>
<dbReference type="EMBL" id="JAUKUD010000002">
    <property type="protein sequence ID" value="KAK0750703.1"/>
    <property type="molecule type" value="Genomic_DNA"/>
</dbReference>
<evidence type="ECO:0000256" key="1">
    <source>
        <dbReference type="SAM" id="Coils"/>
    </source>
</evidence>
<dbReference type="Proteomes" id="UP001172155">
    <property type="component" value="Unassembled WGS sequence"/>
</dbReference>
<protein>
    <submittedName>
        <fullName evidence="3">Uncharacterized protein</fullName>
    </submittedName>
</protein>
<keyword evidence="4" id="KW-1185">Reference proteome</keyword>
<organism evidence="3 4">
    <name type="scientific">Schizothecium vesticola</name>
    <dbReference type="NCBI Taxonomy" id="314040"/>
    <lineage>
        <taxon>Eukaryota</taxon>
        <taxon>Fungi</taxon>
        <taxon>Dikarya</taxon>
        <taxon>Ascomycota</taxon>
        <taxon>Pezizomycotina</taxon>
        <taxon>Sordariomycetes</taxon>
        <taxon>Sordariomycetidae</taxon>
        <taxon>Sordariales</taxon>
        <taxon>Schizotheciaceae</taxon>
        <taxon>Schizothecium</taxon>
    </lineage>
</organism>
<evidence type="ECO:0000256" key="2">
    <source>
        <dbReference type="SAM" id="MobiDB-lite"/>
    </source>
</evidence>
<name>A0AA40K9A7_9PEZI</name>
<evidence type="ECO:0000313" key="4">
    <source>
        <dbReference type="Proteomes" id="UP001172155"/>
    </source>
</evidence>
<feature type="region of interest" description="Disordered" evidence="2">
    <location>
        <begin position="677"/>
        <end position="705"/>
    </location>
</feature>
<evidence type="ECO:0000313" key="3">
    <source>
        <dbReference type="EMBL" id="KAK0750703.1"/>
    </source>
</evidence>
<proteinExistence type="predicted"/>
<comment type="caution">
    <text evidence="3">The sequence shown here is derived from an EMBL/GenBank/DDBJ whole genome shotgun (WGS) entry which is preliminary data.</text>
</comment>
<accession>A0AA40K9A7</accession>
<feature type="region of interest" description="Disordered" evidence="2">
    <location>
        <begin position="321"/>
        <end position="451"/>
    </location>
</feature>
<feature type="compositionally biased region" description="Basic residues" evidence="2">
    <location>
        <begin position="362"/>
        <end position="372"/>
    </location>
</feature>
<feature type="compositionally biased region" description="Low complexity" evidence="2">
    <location>
        <begin position="391"/>
        <end position="413"/>
    </location>
</feature>
<keyword evidence="1" id="KW-0175">Coiled coil</keyword>
<reference evidence="3" key="1">
    <citation type="submission" date="2023-06" db="EMBL/GenBank/DDBJ databases">
        <title>Genome-scale phylogeny and comparative genomics of the fungal order Sordariales.</title>
        <authorList>
            <consortium name="Lawrence Berkeley National Laboratory"/>
            <person name="Hensen N."/>
            <person name="Bonometti L."/>
            <person name="Westerberg I."/>
            <person name="Brannstrom I.O."/>
            <person name="Guillou S."/>
            <person name="Cros-Aarteil S."/>
            <person name="Calhoun S."/>
            <person name="Haridas S."/>
            <person name="Kuo A."/>
            <person name="Mondo S."/>
            <person name="Pangilinan J."/>
            <person name="Riley R."/>
            <person name="LaButti K."/>
            <person name="Andreopoulos B."/>
            <person name="Lipzen A."/>
            <person name="Chen C."/>
            <person name="Yanf M."/>
            <person name="Daum C."/>
            <person name="Ng V."/>
            <person name="Clum A."/>
            <person name="Steindorff A."/>
            <person name="Ohm R."/>
            <person name="Martin F."/>
            <person name="Silar P."/>
            <person name="Natvig D."/>
            <person name="Lalanne C."/>
            <person name="Gautier V."/>
            <person name="Ament-velasquez S.L."/>
            <person name="Kruys A."/>
            <person name="Hutchinson M.I."/>
            <person name="Powell A.J."/>
            <person name="Barry K."/>
            <person name="Miller A.N."/>
            <person name="Grigoriev I.V."/>
            <person name="Debuchy R."/>
            <person name="Gladieux P."/>
            <person name="Thoren M.H."/>
            <person name="Johannesson H."/>
        </authorList>
    </citation>
    <scope>NUCLEOTIDE SEQUENCE</scope>
    <source>
        <strain evidence="3">SMH3187-1</strain>
    </source>
</reference>